<protein>
    <submittedName>
        <fullName evidence="3">Integrase/recombinase (E2 protein)</fullName>
    </submittedName>
</protein>
<dbReference type="GO" id="GO:0006310">
    <property type="term" value="P:DNA recombination"/>
    <property type="evidence" value="ECO:0007669"/>
    <property type="project" value="UniProtKB-KW"/>
</dbReference>
<dbReference type="SUPFAM" id="SSF56349">
    <property type="entry name" value="DNA breaking-rejoining enzymes"/>
    <property type="match status" value="1"/>
</dbReference>
<evidence type="ECO:0000256" key="1">
    <source>
        <dbReference type="ARBA" id="ARBA00023172"/>
    </source>
</evidence>
<dbReference type="GO" id="GO:0015074">
    <property type="term" value="P:DNA integration"/>
    <property type="evidence" value="ECO:0007669"/>
    <property type="project" value="InterPro"/>
</dbReference>
<comment type="caution">
    <text evidence="3">The sequence shown here is derived from an EMBL/GenBank/DDBJ whole genome shotgun (WGS) entry which is preliminary data.</text>
</comment>
<organism evidence="3">
    <name type="scientific">mine drainage metagenome</name>
    <dbReference type="NCBI Taxonomy" id="410659"/>
    <lineage>
        <taxon>unclassified sequences</taxon>
        <taxon>metagenomes</taxon>
        <taxon>ecological metagenomes</taxon>
    </lineage>
</organism>
<dbReference type="AlphaFoldDB" id="E6QDD4"/>
<dbReference type="InterPro" id="IPR011010">
    <property type="entry name" value="DNA_brk_join_enz"/>
</dbReference>
<dbReference type="InterPro" id="IPR013762">
    <property type="entry name" value="Integrase-like_cat_sf"/>
</dbReference>
<gene>
    <name evidence="3" type="ORF">CARN5_1329</name>
</gene>
<dbReference type="GO" id="GO:0003677">
    <property type="term" value="F:DNA binding"/>
    <property type="evidence" value="ECO:0007669"/>
    <property type="project" value="InterPro"/>
</dbReference>
<reference evidence="3" key="1">
    <citation type="submission" date="2009-10" db="EMBL/GenBank/DDBJ databases">
        <title>Diversity of trophic interactions inside an arsenic-rich microbial ecosystem.</title>
        <authorList>
            <person name="Bertin P.N."/>
            <person name="Heinrich-Salmeron A."/>
            <person name="Pelletier E."/>
            <person name="Goulhen-Chollet F."/>
            <person name="Arsene-Ploetze F."/>
            <person name="Gallien S."/>
            <person name="Calteau A."/>
            <person name="Vallenet D."/>
            <person name="Casiot C."/>
            <person name="Chane-Woon-Ming B."/>
            <person name="Giloteaux L."/>
            <person name="Barakat M."/>
            <person name="Bonnefoy V."/>
            <person name="Bruneel O."/>
            <person name="Chandler M."/>
            <person name="Cleiss J."/>
            <person name="Duran R."/>
            <person name="Elbaz-Poulichet F."/>
            <person name="Fonknechten N."/>
            <person name="Lauga B."/>
            <person name="Mornico D."/>
            <person name="Ortet P."/>
            <person name="Schaeffer C."/>
            <person name="Siguier P."/>
            <person name="Alexander Thil Smith A."/>
            <person name="Van Dorsselaer A."/>
            <person name="Weissenbach J."/>
            <person name="Medigue C."/>
            <person name="Le Paslier D."/>
        </authorList>
    </citation>
    <scope>NUCLEOTIDE SEQUENCE</scope>
</reference>
<name>E6QDD4_9ZZZZ</name>
<keyword evidence="1" id="KW-0233">DNA recombination</keyword>
<feature type="domain" description="Tyr recombinase" evidence="2">
    <location>
        <begin position="1"/>
        <end position="76"/>
    </location>
</feature>
<accession>E6QDD4</accession>
<dbReference type="Pfam" id="PF00589">
    <property type="entry name" value="Phage_integrase"/>
    <property type="match status" value="1"/>
</dbReference>
<dbReference type="InterPro" id="IPR002104">
    <property type="entry name" value="Integrase_catalytic"/>
</dbReference>
<dbReference type="EMBL" id="CABP01000103">
    <property type="protein sequence ID" value="CBI05210.1"/>
    <property type="molecule type" value="Genomic_DNA"/>
</dbReference>
<proteinExistence type="predicted"/>
<dbReference type="Gene3D" id="1.10.443.10">
    <property type="entry name" value="Intergrase catalytic core"/>
    <property type="match status" value="1"/>
</dbReference>
<evidence type="ECO:0000313" key="3">
    <source>
        <dbReference type="EMBL" id="CBI05210.1"/>
    </source>
</evidence>
<sequence length="76" mass="8919">MWLIASMLYGTGMRLLEGLRLRIKDVEFERREIIIRDGKGAKDRVTVLPENILLPLKKQMEKVKLLHDTDKDVNTR</sequence>
<dbReference type="PROSITE" id="PS51898">
    <property type="entry name" value="TYR_RECOMBINASE"/>
    <property type="match status" value="1"/>
</dbReference>
<evidence type="ECO:0000259" key="2">
    <source>
        <dbReference type="PROSITE" id="PS51898"/>
    </source>
</evidence>